<name>A0A6I4UD62_9SPHN</name>
<reference evidence="2 5" key="2">
    <citation type="submission" date="2020-08" db="EMBL/GenBank/DDBJ databases">
        <title>Genomic Encyclopedia of Type Strains, Phase IV (KMG-IV): sequencing the most valuable type-strain genomes for metagenomic binning, comparative biology and taxonomic classification.</title>
        <authorList>
            <person name="Goeker M."/>
        </authorList>
    </citation>
    <scope>NUCLEOTIDE SEQUENCE [LARGE SCALE GENOMIC DNA]</scope>
    <source>
        <strain evidence="2 5">DSM 8510</strain>
    </source>
</reference>
<feature type="chain" id="PRO_5026235472" evidence="1">
    <location>
        <begin position="26"/>
        <end position="417"/>
    </location>
</feature>
<dbReference type="Proteomes" id="UP000430021">
    <property type="component" value="Unassembled WGS sequence"/>
</dbReference>
<dbReference type="RefSeq" id="WP_160759293.1">
    <property type="nucleotide sequence ID" value="NZ_BAAADZ010000002.1"/>
</dbReference>
<dbReference type="EMBL" id="WTYB01000001">
    <property type="protein sequence ID" value="MXP37131.1"/>
    <property type="molecule type" value="Genomic_DNA"/>
</dbReference>
<evidence type="ECO:0000313" key="2">
    <source>
        <dbReference type="EMBL" id="MBB3775245.1"/>
    </source>
</evidence>
<dbReference type="Pfam" id="PF05139">
    <property type="entry name" value="Erythro_esteras"/>
    <property type="match status" value="1"/>
</dbReference>
<evidence type="ECO:0000313" key="4">
    <source>
        <dbReference type="Proteomes" id="UP000430021"/>
    </source>
</evidence>
<protein>
    <submittedName>
        <fullName evidence="2">Erythromycin esterase-like protein</fullName>
    </submittedName>
</protein>
<comment type="caution">
    <text evidence="3">The sequence shown here is derived from an EMBL/GenBank/DDBJ whole genome shotgun (WGS) entry which is preliminary data.</text>
</comment>
<organism evidence="3 4">
    <name type="scientific">Erythrobacter ramosus</name>
    <dbReference type="NCBI Taxonomy" id="35811"/>
    <lineage>
        <taxon>Bacteria</taxon>
        <taxon>Pseudomonadati</taxon>
        <taxon>Pseudomonadota</taxon>
        <taxon>Alphaproteobacteria</taxon>
        <taxon>Sphingomonadales</taxon>
        <taxon>Erythrobacteraceae</taxon>
        <taxon>Erythrobacter/Porphyrobacter group</taxon>
        <taxon>Erythrobacter</taxon>
    </lineage>
</organism>
<dbReference type="SUPFAM" id="SSF159501">
    <property type="entry name" value="EreA/ChaN-like"/>
    <property type="match status" value="1"/>
</dbReference>
<gene>
    <name evidence="2" type="ORF">FHS52_001188</name>
    <name evidence="3" type="ORF">GRI59_00710</name>
</gene>
<evidence type="ECO:0000313" key="3">
    <source>
        <dbReference type="EMBL" id="MXP37131.1"/>
    </source>
</evidence>
<dbReference type="InterPro" id="IPR052036">
    <property type="entry name" value="Hydrolase/PRTase-associated"/>
</dbReference>
<dbReference type="OrthoDB" id="9810066at2"/>
<reference evidence="3 4" key="1">
    <citation type="submission" date="2019-12" db="EMBL/GenBank/DDBJ databases">
        <title>Genomic-based taxomic classification of the family Erythrobacteraceae.</title>
        <authorList>
            <person name="Xu L."/>
        </authorList>
    </citation>
    <scope>NUCLEOTIDE SEQUENCE [LARGE SCALE GENOMIC DNA]</scope>
    <source>
        <strain evidence="3 4">JCM 10282</strain>
    </source>
</reference>
<dbReference type="Proteomes" id="UP000548685">
    <property type="component" value="Unassembled WGS sequence"/>
</dbReference>
<sequence>MRIGQRLAAALVSFGAALAPCSGHATSETDPLSASELKQIDSIVGSRRQIVFGEDAHRLPSIHRLVAQLFRHLVETQNVRVLVFESAWGVEDALADFMSSERTALSGREPFFLNAFASPETAGLLVWIRDWNRAHPQDKVRISGFQPEQPVTDFAALQAGLKANGSQLEAIGTACGFADQYKTDIDYIVAISSAGADAPLQTSAARLACAAAIDELREAMPPQKGAARELALHAYSLSYYVQSVAAAFDEKPDLTLSERSAALGRDYDAVDTARLHVFDELVKTRYGGMKTFFWMHNWHAARHASEIETVSTLGFGIPKGTVSFGERLRQRDGQAVAYLGSVVPCPAKGGCTEPAGGVEAALKTRFGEAPAIIRLAKTRDPAFSRPSTLMSNSNKMELRDVVLARQFDGLIYLPAEK</sequence>
<dbReference type="EMBL" id="JACICE010000001">
    <property type="protein sequence ID" value="MBB3775245.1"/>
    <property type="molecule type" value="Genomic_DNA"/>
</dbReference>
<dbReference type="PANTHER" id="PTHR31299">
    <property type="entry name" value="ESTERASE, PUTATIVE (AFU_ORTHOLOGUE AFUA_1G05850)-RELATED"/>
    <property type="match status" value="1"/>
</dbReference>
<feature type="signal peptide" evidence="1">
    <location>
        <begin position="1"/>
        <end position="25"/>
    </location>
</feature>
<dbReference type="Gene3D" id="3.40.1660.10">
    <property type="entry name" value="EreA-like (biosynthetic domain)"/>
    <property type="match status" value="1"/>
</dbReference>
<dbReference type="Gene3D" id="1.20.1440.30">
    <property type="entry name" value="Biosynthetic Protein domain"/>
    <property type="match status" value="1"/>
</dbReference>
<evidence type="ECO:0000313" key="5">
    <source>
        <dbReference type="Proteomes" id="UP000548685"/>
    </source>
</evidence>
<dbReference type="Gene3D" id="3.30.1870.10">
    <property type="entry name" value="EreA-like, domain 2"/>
    <property type="match status" value="1"/>
</dbReference>
<dbReference type="PANTHER" id="PTHR31299:SF0">
    <property type="entry name" value="ESTERASE, PUTATIVE (AFU_ORTHOLOGUE AFUA_1G05850)-RELATED"/>
    <property type="match status" value="1"/>
</dbReference>
<accession>A0A6I4UD62</accession>
<dbReference type="GO" id="GO:0046677">
    <property type="term" value="P:response to antibiotic"/>
    <property type="evidence" value="ECO:0007669"/>
    <property type="project" value="InterPro"/>
</dbReference>
<keyword evidence="5" id="KW-1185">Reference proteome</keyword>
<proteinExistence type="predicted"/>
<keyword evidence="1" id="KW-0732">Signal</keyword>
<dbReference type="AlphaFoldDB" id="A0A6I4UD62"/>
<evidence type="ECO:0000256" key="1">
    <source>
        <dbReference type="SAM" id="SignalP"/>
    </source>
</evidence>
<dbReference type="InterPro" id="IPR007815">
    <property type="entry name" value="Emycin_Estase"/>
</dbReference>